<dbReference type="Proteomes" id="UP000747399">
    <property type="component" value="Unassembled WGS sequence"/>
</dbReference>
<gene>
    <name evidence="1" type="ORF">Vafri_6238</name>
</gene>
<organism evidence="1 2">
    <name type="scientific">Volvox africanus</name>
    <dbReference type="NCBI Taxonomy" id="51714"/>
    <lineage>
        <taxon>Eukaryota</taxon>
        <taxon>Viridiplantae</taxon>
        <taxon>Chlorophyta</taxon>
        <taxon>core chlorophytes</taxon>
        <taxon>Chlorophyceae</taxon>
        <taxon>CS clade</taxon>
        <taxon>Chlamydomonadales</taxon>
        <taxon>Volvocaceae</taxon>
        <taxon>Volvox</taxon>
    </lineage>
</organism>
<evidence type="ECO:0000313" key="1">
    <source>
        <dbReference type="EMBL" id="GIL49942.1"/>
    </source>
</evidence>
<evidence type="ECO:0000313" key="2">
    <source>
        <dbReference type="Proteomes" id="UP000747399"/>
    </source>
</evidence>
<proteinExistence type="predicted"/>
<accession>A0A8J4EVQ5</accession>
<dbReference type="EMBL" id="BNCO01000008">
    <property type="protein sequence ID" value="GIL49942.1"/>
    <property type="molecule type" value="Genomic_DNA"/>
</dbReference>
<reference evidence="1" key="1">
    <citation type="journal article" date="2021" name="Proc. Natl. Acad. Sci. U.S.A.">
        <title>Three genomes in the algal genus Volvox reveal the fate of a haploid sex-determining region after a transition to homothallism.</title>
        <authorList>
            <person name="Yamamoto K."/>
            <person name="Hamaji T."/>
            <person name="Kawai-Toyooka H."/>
            <person name="Matsuzaki R."/>
            <person name="Takahashi F."/>
            <person name="Nishimura Y."/>
            <person name="Kawachi M."/>
            <person name="Noguchi H."/>
            <person name="Minakuchi Y."/>
            <person name="Umen J.G."/>
            <person name="Toyoda A."/>
            <person name="Nozaki H."/>
        </authorList>
    </citation>
    <scope>NUCLEOTIDE SEQUENCE</scope>
    <source>
        <strain evidence="1">NIES-3780</strain>
    </source>
</reference>
<name>A0A8J4EVQ5_9CHLO</name>
<feature type="non-terminal residue" evidence="1">
    <location>
        <position position="1"/>
    </location>
</feature>
<keyword evidence="2" id="KW-1185">Reference proteome</keyword>
<sequence length="103" mass="11277">LNVHADVVTRARLVDTLVVHLDSEDLASARVSGGVGRQEDDFVTRLNDTLLHTAGQHITHTLDLVGTGDRQAQRGVNLALRHRDEQVQGIQQGNNLDLLLVQV</sequence>
<feature type="non-terminal residue" evidence="1">
    <location>
        <position position="103"/>
    </location>
</feature>
<protein>
    <submittedName>
        <fullName evidence="1">Uncharacterized protein</fullName>
    </submittedName>
</protein>
<comment type="caution">
    <text evidence="1">The sequence shown here is derived from an EMBL/GenBank/DDBJ whole genome shotgun (WGS) entry which is preliminary data.</text>
</comment>
<dbReference type="AlphaFoldDB" id="A0A8J4EVQ5"/>